<feature type="transmembrane region" description="Helical" evidence="1">
    <location>
        <begin position="181"/>
        <end position="201"/>
    </location>
</feature>
<evidence type="ECO:0000313" key="4">
    <source>
        <dbReference type="Proteomes" id="UP000564644"/>
    </source>
</evidence>
<evidence type="ECO:0000313" key="3">
    <source>
        <dbReference type="EMBL" id="MBB6733034.1"/>
    </source>
</evidence>
<dbReference type="Pfam" id="PF00990">
    <property type="entry name" value="GGDEF"/>
    <property type="match status" value="1"/>
</dbReference>
<evidence type="ECO:0000256" key="1">
    <source>
        <dbReference type="SAM" id="Phobius"/>
    </source>
</evidence>
<name>A0A7X0SQ68_9BACL</name>
<dbReference type="Proteomes" id="UP000564644">
    <property type="component" value="Unassembled WGS sequence"/>
</dbReference>
<dbReference type="SUPFAM" id="SSF55073">
    <property type="entry name" value="Nucleotide cyclase"/>
    <property type="match status" value="1"/>
</dbReference>
<keyword evidence="4" id="KW-1185">Reference proteome</keyword>
<accession>A0A7X0SQ68</accession>
<feature type="transmembrane region" description="Helical" evidence="1">
    <location>
        <begin position="38"/>
        <end position="55"/>
    </location>
</feature>
<dbReference type="Gene3D" id="3.30.70.270">
    <property type="match status" value="1"/>
</dbReference>
<feature type="transmembrane region" description="Helical" evidence="1">
    <location>
        <begin position="67"/>
        <end position="92"/>
    </location>
</feature>
<dbReference type="CDD" id="cd01949">
    <property type="entry name" value="GGDEF"/>
    <property type="match status" value="1"/>
</dbReference>
<dbReference type="AlphaFoldDB" id="A0A7X0SQ68"/>
<dbReference type="Pfam" id="PF13188">
    <property type="entry name" value="PAS_8"/>
    <property type="match status" value="1"/>
</dbReference>
<sequence length="528" mass="58762">MGTPNAPFITIAALSAVLNVLLGIYAGMKKADFSGIKYYVWITIASAVYVLGYSFELASGSLREIKFWIGVEYVGMPFIPPLCLILSCHYIGLGKLFNRRTVSLLLMIPALTLLAVSTNDFHHLFYRSVFLRAGTPSPMVDLQLGDWYIVHGVYTVACLLGSVFLLGRHWKKTKKTYRKQLLALIFSVLLPVLAAFLYLVGATPNGMDPVPPLTCLTSLAMAWSIFRNDMLTVVPVARDTIFDSMRDGVMVLDSADRLIDYNQAAAAILPSLALSSIGQSIDRIWKKEQGGDFPLPRDADGNERDERQIDWADANGRSHYSLRSSPVVRGKRRESARIIVMLNMTEQKRLQDRLQQLAYYDDLTRIYNRGHFIRLGKQLLERMRDAGIPISLVLFDIDHFKRINDTYGHETGDEALRHVVSSCRDKLGADDLFARYGGEEFVVCLPGASIGKAAATAERLRLAIAERPLESAHGPIAITASFGVAEASRVEDSLKQLLREADEALYSSKRDGRNRVSLPLTSAEQPSR</sequence>
<reference evidence="3 4" key="1">
    <citation type="submission" date="2020-08" db="EMBL/GenBank/DDBJ databases">
        <title>Cohnella phylogeny.</title>
        <authorList>
            <person name="Dunlap C."/>
        </authorList>
    </citation>
    <scope>NUCLEOTIDE SEQUENCE [LARGE SCALE GENOMIC DNA]</scope>
    <source>
        <strain evidence="3 4">CBP 2801</strain>
    </source>
</reference>
<dbReference type="InterPro" id="IPR029787">
    <property type="entry name" value="Nucleotide_cyclase"/>
</dbReference>
<dbReference type="SMART" id="SM00267">
    <property type="entry name" value="GGDEF"/>
    <property type="match status" value="1"/>
</dbReference>
<dbReference type="PANTHER" id="PTHR45138">
    <property type="entry name" value="REGULATORY COMPONENTS OF SENSORY TRANSDUCTION SYSTEM"/>
    <property type="match status" value="1"/>
</dbReference>
<dbReference type="FunFam" id="3.30.70.270:FF:000001">
    <property type="entry name" value="Diguanylate cyclase domain protein"/>
    <property type="match status" value="1"/>
</dbReference>
<dbReference type="InterPro" id="IPR050469">
    <property type="entry name" value="Diguanylate_Cyclase"/>
</dbReference>
<dbReference type="RefSeq" id="WP_185130694.1">
    <property type="nucleotide sequence ID" value="NZ_JACJVO010000024.1"/>
</dbReference>
<feature type="domain" description="GGDEF" evidence="2">
    <location>
        <begin position="388"/>
        <end position="521"/>
    </location>
</feature>
<comment type="caution">
    <text evidence="3">The sequence shown here is derived from an EMBL/GenBank/DDBJ whole genome shotgun (WGS) entry which is preliminary data.</text>
</comment>
<dbReference type="EMBL" id="JACJVO010000024">
    <property type="protein sequence ID" value="MBB6733034.1"/>
    <property type="molecule type" value="Genomic_DNA"/>
</dbReference>
<dbReference type="PROSITE" id="PS50887">
    <property type="entry name" value="GGDEF"/>
    <property type="match status" value="1"/>
</dbReference>
<dbReference type="Pfam" id="PF16927">
    <property type="entry name" value="HisKA_7TM"/>
    <property type="match status" value="1"/>
</dbReference>
<dbReference type="GO" id="GO:0052621">
    <property type="term" value="F:diguanylate cyclase activity"/>
    <property type="evidence" value="ECO:0007669"/>
    <property type="project" value="TreeGrafter"/>
</dbReference>
<evidence type="ECO:0000259" key="2">
    <source>
        <dbReference type="PROSITE" id="PS50887"/>
    </source>
</evidence>
<gene>
    <name evidence="3" type="ORF">H7C18_19130</name>
</gene>
<protein>
    <submittedName>
        <fullName evidence="3">Diguanylate cyclase</fullName>
    </submittedName>
</protein>
<feature type="transmembrane region" description="Helical" evidence="1">
    <location>
        <begin position="104"/>
        <end position="126"/>
    </location>
</feature>
<dbReference type="InterPro" id="IPR000014">
    <property type="entry name" value="PAS"/>
</dbReference>
<dbReference type="PANTHER" id="PTHR45138:SF9">
    <property type="entry name" value="DIGUANYLATE CYCLASE DGCM-RELATED"/>
    <property type="match status" value="1"/>
</dbReference>
<dbReference type="SUPFAM" id="SSF55785">
    <property type="entry name" value="PYP-like sensor domain (PAS domain)"/>
    <property type="match status" value="1"/>
</dbReference>
<dbReference type="InterPro" id="IPR035965">
    <property type="entry name" value="PAS-like_dom_sf"/>
</dbReference>
<dbReference type="InterPro" id="IPR000160">
    <property type="entry name" value="GGDEF_dom"/>
</dbReference>
<organism evidence="3 4">
    <name type="scientific">Cohnella zeiphila</name>
    <dbReference type="NCBI Taxonomy" id="2761120"/>
    <lineage>
        <taxon>Bacteria</taxon>
        <taxon>Bacillati</taxon>
        <taxon>Bacillota</taxon>
        <taxon>Bacilli</taxon>
        <taxon>Bacillales</taxon>
        <taxon>Paenibacillaceae</taxon>
        <taxon>Cohnella</taxon>
    </lineage>
</organism>
<dbReference type="NCBIfam" id="TIGR00254">
    <property type="entry name" value="GGDEF"/>
    <property type="match status" value="1"/>
</dbReference>
<keyword evidence="1" id="KW-0472">Membrane</keyword>
<keyword evidence="1" id="KW-0812">Transmembrane</keyword>
<keyword evidence="1" id="KW-1133">Transmembrane helix</keyword>
<feature type="transmembrane region" description="Helical" evidence="1">
    <location>
        <begin position="6"/>
        <end position="26"/>
    </location>
</feature>
<dbReference type="InterPro" id="IPR031621">
    <property type="entry name" value="HisKA_7TM"/>
</dbReference>
<dbReference type="InterPro" id="IPR043128">
    <property type="entry name" value="Rev_trsase/Diguanyl_cyclase"/>
</dbReference>
<proteinExistence type="predicted"/>
<feature type="transmembrane region" description="Helical" evidence="1">
    <location>
        <begin position="146"/>
        <end position="169"/>
    </location>
</feature>
<dbReference type="Gene3D" id="3.30.450.20">
    <property type="entry name" value="PAS domain"/>
    <property type="match status" value="1"/>
</dbReference>